<dbReference type="EnsemblMetazoa" id="AATE000339-RA">
    <property type="protein sequence ID" value="AATE000339-PA.1"/>
    <property type="gene ID" value="AATE000339"/>
</dbReference>
<sequence>MEVVDADIGVSAGTTRQPDRANSAGPESASGRGRFDPRPVVEHICVHPGQTGPPAAPTEANDSIKRTVAHQWTPGVTLARVDIALEATGTERTPRYVYDRTNGAITAFQVHYGHVHPLQAYRRRASASLSSATPTEDDTLLPAFLGRPMRQWHRVDIVLVNERPTRGEQANIGAKCFRVPVWMGQIAECVAQLHRCGSIVPIEYASHYANVGRLGREAVRCGENEPFTNQRSPAEQPCAKPVSALVGQIAQRHVKRGVSGASVPPTDDPPVGAFVTVQSFLPPPLALHRPVKACNRECNGATRASTGSQFAGSSANQSWLGMVSLSRGTSFLFGCWLLVVVLGVLIRPAVGQTTPTTCAPSTRNTRSVLRLAGLRGILPQGRPEIYNILARRPLPSFAGVPVTSGPVEGEQKWQAIPEKRLESKLSEALHRALRLTQ</sequence>
<protein>
    <submittedName>
        <fullName evidence="1">Uncharacterized protein</fullName>
    </submittedName>
</protein>
<reference evidence="1" key="1">
    <citation type="submission" date="2022-08" db="UniProtKB">
        <authorList>
            <consortium name="EnsemblMetazoa"/>
        </authorList>
    </citation>
    <scope>IDENTIFICATION</scope>
    <source>
        <strain evidence="1">EBRO</strain>
    </source>
</reference>
<dbReference type="AlphaFoldDB" id="A0A182IJH9"/>
<dbReference type="VEuPathDB" id="VectorBase:AATE000339"/>
<proteinExistence type="predicted"/>
<name>A0A182IJH9_ANOAO</name>
<accession>A0A182IJH9</accession>
<organism evidence="1">
    <name type="scientific">Anopheles atroparvus</name>
    <name type="common">European mosquito</name>
    <dbReference type="NCBI Taxonomy" id="41427"/>
    <lineage>
        <taxon>Eukaryota</taxon>
        <taxon>Metazoa</taxon>
        <taxon>Ecdysozoa</taxon>
        <taxon>Arthropoda</taxon>
        <taxon>Hexapoda</taxon>
        <taxon>Insecta</taxon>
        <taxon>Pterygota</taxon>
        <taxon>Neoptera</taxon>
        <taxon>Endopterygota</taxon>
        <taxon>Diptera</taxon>
        <taxon>Nematocera</taxon>
        <taxon>Culicoidea</taxon>
        <taxon>Culicidae</taxon>
        <taxon>Anophelinae</taxon>
        <taxon>Anopheles</taxon>
    </lineage>
</organism>
<evidence type="ECO:0000313" key="1">
    <source>
        <dbReference type="EnsemblMetazoa" id="AATE000339-PA.1"/>
    </source>
</evidence>